<organism evidence="8 9">
    <name type="scientific">Pararobbsia silviterrae</name>
    <dbReference type="NCBI Taxonomy" id="1792498"/>
    <lineage>
        <taxon>Bacteria</taxon>
        <taxon>Pseudomonadati</taxon>
        <taxon>Pseudomonadota</taxon>
        <taxon>Betaproteobacteria</taxon>
        <taxon>Burkholderiales</taxon>
        <taxon>Burkholderiaceae</taxon>
        <taxon>Pararobbsia</taxon>
    </lineage>
</organism>
<dbReference type="Proteomes" id="UP000270342">
    <property type="component" value="Unassembled WGS sequence"/>
</dbReference>
<keyword evidence="2" id="KW-0719">Serine esterase</keyword>
<evidence type="ECO:0000256" key="1">
    <source>
        <dbReference type="ARBA" id="ARBA00006249"/>
    </source>
</evidence>
<protein>
    <submittedName>
        <fullName evidence="8">Tannase/feruloyl esterase family alpha/beta hydrolase</fullName>
    </submittedName>
</protein>
<evidence type="ECO:0000256" key="2">
    <source>
        <dbReference type="ARBA" id="ARBA00022487"/>
    </source>
</evidence>
<accession>A0A494Y7K6</accession>
<evidence type="ECO:0000256" key="7">
    <source>
        <dbReference type="ARBA" id="ARBA00023157"/>
    </source>
</evidence>
<dbReference type="EMBL" id="RBZU01000001">
    <property type="protein sequence ID" value="RKP58682.1"/>
    <property type="molecule type" value="Genomic_DNA"/>
</dbReference>
<name>A0A494Y7K6_9BURK</name>
<comment type="caution">
    <text evidence="8">The sequence shown here is derived from an EMBL/GenBank/DDBJ whole genome shotgun (WGS) entry which is preliminary data.</text>
</comment>
<dbReference type="InterPro" id="IPR011118">
    <property type="entry name" value="Tannase/feruloyl_esterase"/>
</dbReference>
<dbReference type="Pfam" id="PF07519">
    <property type="entry name" value="Tannase"/>
    <property type="match status" value="1"/>
</dbReference>
<evidence type="ECO:0000313" key="9">
    <source>
        <dbReference type="Proteomes" id="UP000270342"/>
    </source>
</evidence>
<gene>
    <name evidence="8" type="ORF">D7S86_01710</name>
</gene>
<dbReference type="SUPFAM" id="SSF53474">
    <property type="entry name" value="alpha/beta-Hydrolases"/>
    <property type="match status" value="1"/>
</dbReference>
<keyword evidence="6" id="KW-0106">Calcium</keyword>
<dbReference type="GO" id="GO:0052689">
    <property type="term" value="F:carboxylic ester hydrolase activity"/>
    <property type="evidence" value="ECO:0007669"/>
    <property type="project" value="UniProtKB-KW"/>
</dbReference>
<dbReference type="InterPro" id="IPR029058">
    <property type="entry name" value="AB_hydrolase_fold"/>
</dbReference>
<keyword evidence="4" id="KW-0732">Signal</keyword>
<keyword evidence="3" id="KW-0479">Metal-binding</keyword>
<keyword evidence="7" id="KW-1015">Disulfide bond</keyword>
<keyword evidence="9" id="KW-1185">Reference proteome</keyword>
<comment type="similarity">
    <text evidence="1">Belongs to the tannase family.</text>
</comment>
<dbReference type="PANTHER" id="PTHR33938:SF15">
    <property type="entry name" value="FERULOYL ESTERASE B-RELATED"/>
    <property type="match status" value="1"/>
</dbReference>
<evidence type="ECO:0000256" key="5">
    <source>
        <dbReference type="ARBA" id="ARBA00022801"/>
    </source>
</evidence>
<evidence type="ECO:0000256" key="6">
    <source>
        <dbReference type="ARBA" id="ARBA00022837"/>
    </source>
</evidence>
<evidence type="ECO:0000313" key="8">
    <source>
        <dbReference type="EMBL" id="RKP58682.1"/>
    </source>
</evidence>
<evidence type="ECO:0000256" key="3">
    <source>
        <dbReference type="ARBA" id="ARBA00022723"/>
    </source>
</evidence>
<proteinExistence type="inferred from homology"/>
<evidence type="ECO:0000256" key="4">
    <source>
        <dbReference type="ARBA" id="ARBA00022729"/>
    </source>
</evidence>
<dbReference type="GO" id="GO:0046872">
    <property type="term" value="F:metal ion binding"/>
    <property type="evidence" value="ECO:0007669"/>
    <property type="project" value="UniProtKB-KW"/>
</dbReference>
<dbReference type="PANTHER" id="PTHR33938">
    <property type="entry name" value="FERULOYL ESTERASE B-RELATED"/>
    <property type="match status" value="1"/>
</dbReference>
<reference evidence="8 9" key="1">
    <citation type="submission" date="2018-10" db="EMBL/GenBank/DDBJ databases">
        <title>Robbsia sp. DHC34, isolated from soil.</title>
        <authorList>
            <person name="Gao Z.-H."/>
            <person name="Qiu L.-H."/>
        </authorList>
    </citation>
    <scope>NUCLEOTIDE SEQUENCE [LARGE SCALE GENOMIC DNA]</scope>
    <source>
        <strain evidence="8 9">DHC34</strain>
    </source>
</reference>
<sequence>MRHPYRSFATRMLHFIAAGRSPRSVGRTFTRAVVAPLSLLAALSAGMTGTAHAAADAPAEALAKLDVAQPVMQCADLKSADLANGGPIAGTVTSAEVSGGGDTGFCDVKGTVEGRIHFEARLPLQTYTQRFLMIGCGGYCGMVNIDNGGVDAAAKGCAPLTSNRVATVATDLGHKGDYPDGAWAKDNPTAVVDLAYSGMHATTVVVKNLVTKYYGKAPAKSYYSGCSDGGREGLHEAQRYPTDYDGMLVGAPVIDEVETNTFYHAWNVRVNSKPDGSPILTANKIPALVKAVTQACGDAGGLVQDPRACTFDPRTIACAKGQDDDTCLTQEQIAVVRKIWSGPVDEHGRHLTAGDMPIGGEAGWLGGMVPKHVGDPIGLKNSADKAFSWDFPNYMAQFGAPTGITNANMAFTSAEYTKLTKLDGLWNPTNPDLRAFIAHGGKLVIWHGWADTGASPFTTLNYVSKVKAFVGADAFDKFARLYMIPGVYHCNGGPSPATEDFLTPLMSWVETGTAPDKVVVNFVKSEKDDTVLKSRPVFPYPSTVRYAGGDINSADSYVRADVPAGVSDVYDFAGLKHYSPGNQMACSVDGDHVHCVNH</sequence>
<dbReference type="AlphaFoldDB" id="A0A494Y7K6"/>
<keyword evidence="5 8" id="KW-0378">Hydrolase</keyword>